<dbReference type="EMBL" id="UGCP01000002">
    <property type="protein sequence ID" value="STI85942.1"/>
    <property type="molecule type" value="Genomic_DNA"/>
</dbReference>
<name>A0A376U9K6_ECOLX</name>
<organism evidence="2 3">
    <name type="scientific">Escherichia coli</name>
    <dbReference type="NCBI Taxonomy" id="562"/>
    <lineage>
        <taxon>Bacteria</taxon>
        <taxon>Pseudomonadati</taxon>
        <taxon>Pseudomonadota</taxon>
        <taxon>Gammaproteobacteria</taxon>
        <taxon>Enterobacterales</taxon>
        <taxon>Enterobacteriaceae</taxon>
        <taxon>Escherichia</taxon>
    </lineage>
</organism>
<dbReference type="AlphaFoldDB" id="A0A376U9K6"/>
<feature type="transmembrane region" description="Helical" evidence="1">
    <location>
        <begin position="29"/>
        <end position="53"/>
    </location>
</feature>
<dbReference type="Proteomes" id="UP000254079">
    <property type="component" value="Unassembled WGS sequence"/>
</dbReference>
<reference evidence="2 3" key="1">
    <citation type="submission" date="2018-06" db="EMBL/GenBank/DDBJ databases">
        <authorList>
            <consortium name="Pathogen Informatics"/>
            <person name="Doyle S."/>
        </authorList>
    </citation>
    <scope>NUCLEOTIDE SEQUENCE [LARGE SCALE GENOMIC DNA]</scope>
    <source>
        <strain evidence="2 3">NCTC8622</strain>
    </source>
</reference>
<keyword evidence="1" id="KW-0812">Transmembrane</keyword>
<evidence type="ECO:0000313" key="2">
    <source>
        <dbReference type="EMBL" id="STI85942.1"/>
    </source>
</evidence>
<keyword evidence="1" id="KW-0472">Membrane</keyword>
<accession>A0A376U9K6</accession>
<evidence type="ECO:0000313" key="3">
    <source>
        <dbReference type="Proteomes" id="UP000254079"/>
    </source>
</evidence>
<protein>
    <submittedName>
        <fullName evidence="2">Uncharacterized protein</fullName>
    </submittedName>
</protein>
<gene>
    <name evidence="2" type="ORF">NCTC8622_05053</name>
</gene>
<keyword evidence="1" id="KW-1133">Transmembrane helix</keyword>
<sequence length="67" mass="7647">MVVFIQMRNNFLYGFMQAQNDITPGNSMFFSFIAFDFLEIFFCPVKWVALFALGKPGLSKGIDIQAL</sequence>
<evidence type="ECO:0000256" key="1">
    <source>
        <dbReference type="SAM" id="Phobius"/>
    </source>
</evidence>
<proteinExistence type="predicted"/>